<dbReference type="PANTHER" id="PTHR43434:SF1">
    <property type="entry name" value="PHOSPHOGLYCOLATE PHOSPHATASE"/>
    <property type="match status" value="1"/>
</dbReference>
<sequence length="268" mass="29386">MPQLFAKDARFNVQAILFDKDGTLMDFMYTWGYWADLLLSLYSRELEATERSPRLMDVTALWGLYRAPDGAIADYDRNGPFSMGTVGDILTLLAWQGYRSGLSWAEAAVLARQCSQAANEQLEQSRAARAVPDLVPFLEQCRTIGLPLAVVTADETAAAEKHLQWLGLRRYFSAVIGNDQVERGKPYPDMVELACRKLSVPAAQAAVIGDSNGDMLMAKSADAAAAIGITGPQDAGADHLPAADAVVSSYRELGFQDRFENREVSMRK</sequence>
<organism evidence="1 2">
    <name type="scientific">Paenibacillus arenilitoris</name>
    <dbReference type="NCBI Taxonomy" id="2772299"/>
    <lineage>
        <taxon>Bacteria</taxon>
        <taxon>Bacillati</taxon>
        <taxon>Bacillota</taxon>
        <taxon>Bacilli</taxon>
        <taxon>Bacillales</taxon>
        <taxon>Paenibacillaceae</taxon>
        <taxon>Paenibacillus</taxon>
    </lineage>
</organism>
<comment type="caution">
    <text evidence="1">The sequence shown here is derived from an EMBL/GenBank/DDBJ whole genome shotgun (WGS) entry which is preliminary data.</text>
</comment>
<proteinExistence type="predicted"/>
<evidence type="ECO:0000313" key="1">
    <source>
        <dbReference type="EMBL" id="MBD2870532.1"/>
    </source>
</evidence>
<dbReference type="Proteomes" id="UP000632125">
    <property type="component" value="Unassembled WGS sequence"/>
</dbReference>
<dbReference type="NCBIfam" id="TIGR01549">
    <property type="entry name" value="HAD-SF-IA-v1"/>
    <property type="match status" value="1"/>
</dbReference>
<dbReference type="Gene3D" id="3.40.50.1000">
    <property type="entry name" value="HAD superfamily/HAD-like"/>
    <property type="match status" value="1"/>
</dbReference>
<name>A0A927CP79_9BACL</name>
<dbReference type="SFLD" id="SFLDG01129">
    <property type="entry name" value="C1.5:_HAD__Beta-PGM__Phosphata"/>
    <property type="match status" value="1"/>
</dbReference>
<dbReference type="CDD" id="cd07505">
    <property type="entry name" value="HAD_BPGM-like"/>
    <property type="match status" value="1"/>
</dbReference>
<dbReference type="InterPro" id="IPR050155">
    <property type="entry name" value="HAD-like_hydrolase_sf"/>
</dbReference>
<reference evidence="1" key="1">
    <citation type="submission" date="2020-09" db="EMBL/GenBank/DDBJ databases">
        <title>A novel bacterium of genus Paenibacillus, isolated from South China Sea.</title>
        <authorList>
            <person name="Huang H."/>
            <person name="Mo K."/>
            <person name="Hu Y."/>
        </authorList>
    </citation>
    <scope>NUCLEOTIDE SEQUENCE</scope>
    <source>
        <strain evidence="1">IB182493</strain>
    </source>
</reference>
<dbReference type="SFLD" id="SFLDS00003">
    <property type="entry name" value="Haloacid_Dehalogenase"/>
    <property type="match status" value="1"/>
</dbReference>
<keyword evidence="1" id="KW-0378">Hydrolase</keyword>
<dbReference type="InterPro" id="IPR036412">
    <property type="entry name" value="HAD-like_sf"/>
</dbReference>
<dbReference type="Pfam" id="PF00702">
    <property type="entry name" value="Hydrolase"/>
    <property type="match status" value="1"/>
</dbReference>
<protein>
    <submittedName>
        <fullName evidence="1">HAD family hydrolase</fullName>
    </submittedName>
</protein>
<accession>A0A927CP79</accession>
<keyword evidence="2" id="KW-1185">Reference proteome</keyword>
<dbReference type="InterPro" id="IPR023214">
    <property type="entry name" value="HAD_sf"/>
</dbReference>
<dbReference type="PANTHER" id="PTHR43434">
    <property type="entry name" value="PHOSPHOGLYCOLATE PHOSPHATASE"/>
    <property type="match status" value="1"/>
</dbReference>
<dbReference type="GO" id="GO:0006281">
    <property type="term" value="P:DNA repair"/>
    <property type="evidence" value="ECO:0007669"/>
    <property type="project" value="TreeGrafter"/>
</dbReference>
<evidence type="ECO:0000313" key="2">
    <source>
        <dbReference type="Proteomes" id="UP000632125"/>
    </source>
</evidence>
<dbReference type="InterPro" id="IPR006439">
    <property type="entry name" value="HAD-SF_hydro_IA"/>
</dbReference>
<dbReference type="SUPFAM" id="SSF56784">
    <property type="entry name" value="HAD-like"/>
    <property type="match status" value="1"/>
</dbReference>
<dbReference type="EMBL" id="JACXIY010000021">
    <property type="protein sequence ID" value="MBD2870532.1"/>
    <property type="molecule type" value="Genomic_DNA"/>
</dbReference>
<dbReference type="GO" id="GO:0008967">
    <property type="term" value="F:phosphoglycolate phosphatase activity"/>
    <property type="evidence" value="ECO:0007669"/>
    <property type="project" value="TreeGrafter"/>
</dbReference>
<dbReference type="AlphaFoldDB" id="A0A927CP79"/>
<dbReference type="RefSeq" id="WP_190863545.1">
    <property type="nucleotide sequence ID" value="NZ_JACXIY010000021.1"/>
</dbReference>
<gene>
    <name evidence="1" type="ORF">IDH41_18280</name>
</gene>